<feature type="transmembrane region" description="Helical" evidence="1">
    <location>
        <begin position="34"/>
        <end position="60"/>
    </location>
</feature>
<dbReference type="Gene3D" id="1.20.1070.10">
    <property type="entry name" value="Rhodopsin 7-helix transmembrane proteins"/>
    <property type="match status" value="1"/>
</dbReference>
<keyword evidence="1" id="KW-1133">Transmembrane helix</keyword>
<reference evidence="3" key="1">
    <citation type="submission" date="2017-02" db="UniProtKB">
        <authorList>
            <consortium name="WormBaseParasite"/>
        </authorList>
    </citation>
    <scope>IDENTIFICATION</scope>
</reference>
<dbReference type="PANTHER" id="PTHR47323">
    <property type="entry name" value="FMRFAMIDE PEPTIDE RECEPTOR FAMILY-RELATED"/>
    <property type="match status" value="1"/>
</dbReference>
<organism evidence="2 3">
    <name type="scientific">Ascaris lumbricoides</name>
    <name type="common">Giant roundworm</name>
    <dbReference type="NCBI Taxonomy" id="6252"/>
    <lineage>
        <taxon>Eukaryota</taxon>
        <taxon>Metazoa</taxon>
        <taxon>Ecdysozoa</taxon>
        <taxon>Nematoda</taxon>
        <taxon>Chromadorea</taxon>
        <taxon>Rhabditida</taxon>
        <taxon>Spirurina</taxon>
        <taxon>Ascaridomorpha</taxon>
        <taxon>Ascaridoidea</taxon>
        <taxon>Ascarididae</taxon>
        <taxon>Ascaris</taxon>
    </lineage>
</organism>
<dbReference type="InterPro" id="IPR053352">
    <property type="entry name" value="FMRFamide_rcpt"/>
</dbReference>
<keyword evidence="1" id="KW-0472">Membrane</keyword>
<keyword evidence="1" id="KW-0812">Transmembrane</keyword>
<name>A0A0M3IS66_ASCLU</name>
<keyword evidence="2" id="KW-1185">Reference proteome</keyword>
<accession>A0A0M3IS66</accession>
<evidence type="ECO:0000256" key="1">
    <source>
        <dbReference type="SAM" id="Phobius"/>
    </source>
</evidence>
<dbReference type="Proteomes" id="UP000036681">
    <property type="component" value="Unplaced"/>
</dbReference>
<protein>
    <submittedName>
        <fullName evidence="3">G-protein coupled receptors family 1 profile domain-containing protein</fullName>
    </submittedName>
</protein>
<evidence type="ECO:0000313" key="2">
    <source>
        <dbReference type="Proteomes" id="UP000036681"/>
    </source>
</evidence>
<evidence type="ECO:0000313" key="3">
    <source>
        <dbReference type="WBParaSite" id="ALUE_0002159401-mRNA-1"/>
    </source>
</evidence>
<dbReference type="SUPFAM" id="SSF81321">
    <property type="entry name" value="Family A G protein-coupled receptor-like"/>
    <property type="match status" value="1"/>
</dbReference>
<dbReference type="PANTHER" id="PTHR47323:SF6">
    <property type="entry name" value="G-PROTEIN COUPLED RECEPTORS FAMILY 1 PROFILE DOMAIN-CONTAINING PROTEIN"/>
    <property type="match status" value="1"/>
</dbReference>
<dbReference type="AlphaFoldDB" id="A0A0M3IS66"/>
<sequence>MLVAIVTEFLLFNFLAFANNVLELIFESFANSKYFQLLVEVSTLLVNLNGATTIIIYLIFGSKYRNVFRKIVGTAFNSLARRQKSWKSKENCHPNEVTLLIMSNEDGVIKKRSTPPANSSVTLVNSNAFTQNGTFVLLNHDEAAMI</sequence>
<dbReference type="WBParaSite" id="ALUE_0002159401-mRNA-1">
    <property type="protein sequence ID" value="ALUE_0002159401-mRNA-1"/>
    <property type="gene ID" value="ALUE_0002159401"/>
</dbReference>
<proteinExistence type="predicted"/>